<comment type="caution">
    <text evidence="5">The sequence shown here is derived from an EMBL/GenBank/DDBJ whole genome shotgun (WGS) entry which is preliminary data.</text>
</comment>
<protein>
    <recommendedName>
        <fullName evidence="4">Plastid lipid-associated protein/fibrillin conserved domain-containing protein</fullName>
    </recommendedName>
</protein>
<dbReference type="GO" id="GO:0009536">
    <property type="term" value="C:plastid"/>
    <property type="evidence" value="ECO:0007669"/>
    <property type="project" value="UniProtKB-SubCell"/>
</dbReference>
<feature type="domain" description="Plastid lipid-associated protein/fibrillin conserved" evidence="4">
    <location>
        <begin position="38"/>
        <end position="162"/>
    </location>
</feature>
<sequence length="205" mass="23163">MKHTLLMLMLIPIQAAVAVAATTTGFNFNNSQRKRDALKQNLICACREKEGLCTPQIRRDIESMIGQLAPLNPTSNSARSPLLKREWKLRWTSEKEINLFLTNGWSNDISQTIIEGNGGASKLQNNISFVRGGFFSVAGEVNTDSELRLRTNFEFREATLDLARWGRYRFPPVGKGWFDTIYLDSSLRIDTNSRGDILICESCEN</sequence>
<reference evidence="5 6" key="1">
    <citation type="journal article" date="2012" name="Genome Biol.">
        <title>Genome and low-iron response of an oceanic diatom adapted to chronic iron limitation.</title>
        <authorList>
            <person name="Lommer M."/>
            <person name="Specht M."/>
            <person name="Roy A.S."/>
            <person name="Kraemer L."/>
            <person name="Andreson R."/>
            <person name="Gutowska M.A."/>
            <person name="Wolf J."/>
            <person name="Bergner S.V."/>
            <person name="Schilhabel M.B."/>
            <person name="Klostermeier U.C."/>
            <person name="Beiko R.G."/>
            <person name="Rosenstiel P."/>
            <person name="Hippler M."/>
            <person name="Laroche J."/>
        </authorList>
    </citation>
    <scope>NUCLEOTIDE SEQUENCE [LARGE SCALE GENOMIC DNA]</scope>
    <source>
        <strain evidence="5 6">CCMP1005</strain>
    </source>
</reference>
<organism evidence="5 6">
    <name type="scientific">Thalassiosira oceanica</name>
    <name type="common">Marine diatom</name>
    <dbReference type="NCBI Taxonomy" id="159749"/>
    <lineage>
        <taxon>Eukaryota</taxon>
        <taxon>Sar</taxon>
        <taxon>Stramenopiles</taxon>
        <taxon>Ochrophyta</taxon>
        <taxon>Bacillariophyta</taxon>
        <taxon>Coscinodiscophyceae</taxon>
        <taxon>Thalassiosirophycidae</taxon>
        <taxon>Thalassiosirales</taxon>
        <taxon>Thalassiosiraceae</taxon>
        <taxon>Thalassiosira</taxon>
    </lineage>
</organism>
<dbReference type="eggNOG" id="ENOG502QVAR">
    <property type="taxonomic scope" value="Eukaryota"/>
</dbReference>
<dbReference type="InterPro" id="IPR039633">
    <property type="entry name" value="PAP"/>
</dbReference>
<dbReference type="Proteomes" id="UP000266841">
    <property type="component" value="Unassembled WGS sequence"/>
</dbReference>
<dbReference type="Pfam" id="PF04755">
    <property type="entry name" value="PAP_fibrillin"/>
    <property type="match status" value="1"/>
</dbReference>
<evidence type="ECO:0000259" key="4">
    <source>
        <dbReference type="Pfam" id="PF04755"/>
    </source>
</evidence>
<name>K0QY93_THAOC</name>
<evidence type="ECO:0000256" key="2">
    <source>
        <dbReference type="ARBA" id="ARBA00022640"/>
    </source>
</evidence>
<keyword evidence="3" id="KW-0732">Signal</keyword>
<evidence type="ECO:0000313" key="5">
    <source>
        <dbReference type="EMBL" id="EJK43898.1"/>
    </source>
</evidence>
<evidence type="ECO:0000256" key="3">
    <source>
        <dbReference type="SAM" id="SignalP"/>
    </source>
</evidence>
<dbReference type="AlphaFoldDB" id="K0QY93"/>
<proteinExistence type="predicted"/>
<keyword evidence="2" id="KW-0934">Plastid</keyword>
<evidence type="ECO:0000313" key="6">
    <source>
        <dbReference type="Proteomes" id="UP000266841"/>
    </source>
</evidence>
<dbReference type="PANTHER" id="PTHR31906">
    <property type="entry name" value="PLASTID-LIPID-ASSOCIATED PROTEIN 4, CHLOROPLASTIC-RELATED"/>
    <property type="match status" value="1"/>
</dbReference>
<dbReference type="InterPro" id="IPR006843">
    <property type="entry name" value="PAP/fibrillin_dom"/>
</dbReference>
<dbReference type="EMBL" id="AGNL01050472">
    <property type="protein sequence ID" value="EJK43898.1"/>
    <property type="molecule type" value="Genomic_DNA"/>
</dbReference>
<accession>K0QY93</accession>
<feature type="chain" id="PRO_5003835854" description="Plastid lipid-associated protein/fibrillin conserved domain-containing protein" evidence="3">
    <location>
        <begin position="21"/>
        <end position="205"/>
    </location>
</feature>
<comment type="subcellular location">
    <subcellularLocation>
        <location evidence="1">Plastid</location>
    </subcellularLocation>
</comment>
<keyword evidence="6" id="KW-1185">Reference proteome</keyword>
<gene>
    <name evidence="5" type="ORF">THAOC_37612</name>
</gene>
<feature type="signal peptide" evidence="3">
    <location>
        <begin position="1"/>
        <end position="20"/>
    </location>
</feature>
<dbReference type="OrthoDB" id="423069at2759"/>
<evidence type="ECO:0000256" key="1">
    <source>
        <dbReference type="ARBA" id="ARBA00004474"/>
    </source>
</evidence>
<dbReference type="OMA" id="GWFESLY"/>